<dbReference type="GO" id="GO:0006139">
    <property type="term" value="P:nucleobase-containing compound metabolic process"/>
    <property type="evidence" value="ECO:0007669"/>
    <property type="project" value="InterPro"/>
</dbReference>
<comment type="caution">
    <text evidence="5">The sequence shown here is derived from an EMBL/GenBank/DDBJ whole genome shotgun (WGS) entry which is preliminary data.</text>
</comment>
<dbReference type="SUPFAM" id="SSF53098">
    <property type="entry name" value="Ribonuclease H-like"/>
    <property type="match status" value="1"/>
</dbReference>
<dbReference type="SMART" id="SM00474">
    <property type="entry name" value="35EXOc"/>
    <property type="match status" value="1"/>
</dbReference>
<protein>
    <submittedName>
        <fullName evidence="6">Exonuclease 3'-5' domain-containing protein 2 (DEXD2)</fullName>
    </submittedName>
</protein>
<dbReference type="GO" id="GO:0008408">
    <property type="term" value="F:3'-5' exonuclease activity"/>
    <property type="evidence" value="ECO:0007669"/>
    <property type="project" value="InterPro"/>
</dbReference>
<dbReference type="InterPro" id="IPR051132">
    <property type="entry name" value="3-5_Exonuclease_domain"/>
</dbReference>
<feature type="non-terminal residue" evidence="5">
    <location>
        <position position="210"/>
    </location>
</feature>
<feature type="region of interest" description="Disordered" evidence="3">
    <location>
        <begin position="1"/>
        <end position="26"/>
    </location>
</feature>
<dbReference type="EMBL" id="CAMXCT020001122">
    <property type="protein sequence ID" value="CAL1140345.1"/>
    <property type="molecule type" value="Genomic_DNA"/>
</dbReference>
<evidence type="ECO:0000313" key="6">
    <source>
        <dbReference type="EMBL" id="CAL4774282.1"/>
    </source>
</evidence>
<dbReference type="Pfam" id="PF01612">
    <property type="entry name" value="DNA_pol_A_exo1"/>
    <property type="match status" value="1"/>
</dbReference>
<dbReference type="AlphaFoldDB" id="A0A9P1C8D7"/>
<keyword evidence="1" id="KW-0540">Nuclease</keyword>
<dbReference type="GO" id="GO:0005634">
    <property type="term" value="C:nucleus"/>
    <property type="evidence" value="ECO:0007669"/>
    <property type="project" value="TreeGrafter"/>
</dbReference>
<sequence>TSQFGAERGFPTWPAPPVAPTPSAGLPEEPWEIQVVNSKTGRAYEALRHDSMCAELVAFDAEWVPDFKGSNHPISVLQFAFPSSCKVYVVQLARVGNLPAEVQMMLVNPRVMKVGFGVDFKDTEKLATTGISVYQDSIFDVQHSCAHLLGFARPGLRRAAQELLGYALKKDRRCCLSDWSASELSMEQVEYAALDAWVTLRLFYLDGYFW</sequence>
<dbReference type="GO" id="GO:0005737">
    <property type="term" value="C:cytoplasm"/>
    <property type="evidence" value="ECO:0007669"/>
    <property type="project" value="TreeGrafter"/>
</dbReference>
<name>A0A9P1C8D7_9DINO</name>
<dbReference type="PANTHER" id="PTHR13620:SF104">
    <property type="entry name" value="EXONUCLEASE 3'-5' DOMAIN-CONTAINING PROTEIN 2"/>
    <property type="match status" value="1"/>
</dbReference>
<dbReference type="InterPro" id="IPR012337">
    <property type="entry name" value="RNaseH-like_sf"/>
</dbReference>
<keyword evidence="7" id="KW-1185">Reference proteome</keyword>
<dbReference type="OrthoDB" id="446462at2759"/>
<proteinExistence type="predicted"/>
<dbReference type="Proteomes" id="UP001152797">
    <property type="component" value="Unassembled WGS sequence"/>
</dbReference>
<dbReference type="PANTHER" id="PTHR13620">
    <property type="entry name" value="3-5 EXONUCLEASE"/>
    <property type="match status" value="1"/>
</dbReference>
<evidence type="ECO:0000256" key="3">
    <source>
        <dbReference type="SAM" id="MobiDB-lite"/>
    </source>
</evidence>
<evidence type="ECO:0000313" key="7">
    <source>
        <dbReference type="Proteomes" id="UP001152797"/>
    </source>
</evidence>
<accession>A0A9P1C8D7</accession>
<evidence type="ECO:0000259" key="4">
    <source>
        <dbReference type="SMART" id="SM00474"/>
    </source>
</evidence>
<evidence type="ECO:0000256" key="1">
    <source>
        <dbReference type="ARBA" id="ARBA00022722"/>
    </source>
</evidence>
<reference evidence="5" key="1">
    <citation type="submission" date="2022-10" db="EMBL/GenBank/DDBJ databases">
        <authorList>
            <person name="Chen Y."/>
            <person name="Dougan E. K."/>
            <person name="Chan C."/>
            <person name="Rhodes N."/>
            <person name="Thang M."/>
        </authorList>
    </citation>
    <scope>NUCLEOTIDE SEQUENCE</scope>
</reference>
<dbReference type="InterPro" id="IPR036397">
    <property type="entry name" value="RNaseH_sf"/>
</dbReference>
<dbReference type="InterPro" id="IPR002562">
    <property type="entry name" value="3'-5'_exonuclease_dom"/>
</dbReference>
<dbReference type="Gene3D" id="3.30.420.10">
    <property type="entry name" value="Ribonuclease H-like superfamily/Ribonuclease H"/>
    <property type="match status" value="1"/>
</dbReference>
<keyword evidence="2" id="KW-0378">Hydrolase</keyword>
<organism evidence="5">
    <name type="scientific">Cladocopium goreaui</name>
    <dbReference type="NCBI Taxonomy" id="2562237"/>
    <lineage>
        <taxon>Eukaryota</taxon>
        <taxon>Sar</taxon>
        <taxon>Alveolata</taxon>
        <taxon>Dinophyceae</taxon>
        <taxon>Suessiales</taxon>
        <taxon>Symbiodiniaceae</taxon>
        <taxon>Cladocopium</taxon>
    </lineage>
</organism>
<keyword evidence="6" id="KW-0269">Exonuclease</keyword>
<gene>
    <name evidence="5" type="ORF">C1SCF055_LOCUS14279</name>
</gene>
<dbReference type="EMBL" id="CAMXCT010001122">
    <property type="protein sequence ID" value="CAI3986970.1"/>
    <property type="molecule type" value="Genomic_DNA"/>
</dbReference>
<feature type="domain" description="3'-5' exonuclease" evidence="4">
    <location>
        <begin position="33"/>
        <end position="209"/>
    </location>
</feature>
<reference evidence="6 7" key="2">
    <citation type="submission" date="2024-05" db="EMBL/GenBank/DDBJ databases">
        <authorList>
            <person name="Chen Y."/>
            <person name="Shah S."/>
            <person name="Dougan E. K."/>
            <person name="Thang M."/>
            <person name="Chan C."/>
        </authorList>
    </citation>
    <scope>NUCLEOTIDE SEQUENCE [LARGE SCALE GENOMIC DNA]</scope>
</reference>
<dbReference type="EMBL" id="CAMXCT030001122">
    <property type="protein sequence ID" value="CAL4774282.1"/>
    <property type="molecule type" value="Genomic_DNA"/>
</dbReference>
<dbReference type="CDD" id="cd06141">
    <property type="entry name" value="WRN_exo"/>
    <property type="match status" value="1"/>
</dbReference>
<evidence type="ECO:0000256" key="2">
    <source>
        <dbReference type="ARBA" id="ARBA00022801"/>
    </source>
</evidence>
<dbReference type="GO" id="GO:0003676">
    <property type="term" value="F:nucleic acid binding"/>
    <property type="evidence" value="ECO:0007669"/>
    <property type="project" value="InterPro"/>
</dbReference>
<evidence type="ECO:0000313" key="5">
    <source>
        <dbReference type="EMBL" id="CAI3986970.1"/>
    </source>
</evidence>